<reference evidence="14" key="1">
    <citation type="submission" date="2013-04" db="EMBL/GenBank/DDBJ databases">
        <authorList>
            <person name="Qu J."/>
            <person name="Murali S.C."/>
            <person name="Bandaranaike D."/>
            <person name="Bellair M."/>
            <person name="Blankenburg K."/>
            <person name="Chao H."/>
            <person name="Dinh H."/>
            <person name="Doddapaneni H."/>
            <person name="Downs B."/>
            <person name="Dugan-Rocha S."/>
            <person name="Elkadiri S."/>
            <person name="Gnanaolivu R.D."/>
            <person name="Hernandez B."/>
            <person name="Javaid M."/>
            <person name="Jayaseelan J.C."/>
            <person name="Lee S."/>
            <person name="Li M."/>
            <person name="Ming W."/>
            <person name="Munidasa M."/>
            <person name="Muniz J."/>
            <person name="Nguyen L."/>
            <person name="Ongeri F."/>
            <person name="Osuji N."/>
            <person name="Pu L.-L."/>
            <person name="Puazo M."/>
            <person name="Qu C."/>
            <person name="Quiroz J."/>
            <person name="Raj R."/>
            <person name="Weissenberger G."/>
            <person name="Xin Y."/>
            <person name="Zou X."/>
            <person name="Han Y."/>
            <person name="Richards S."/>
            <person name="Worley K."/>
            <person name="Muzny D."/>
            <person name="Gibbs R."/>
        </authorList>
    </citation>
    <scope>NUCLEOTIDE SEQUENCE</scope>
    <source>
        <strain evidence="14">Sampled in the wild</strain>
    </source>
</reference>
<name>A0A8K0P3E8_LADFU</name>
<keyword evidence="8 11" id="KW-0675">Receptor</keyword>
<dbReference type="PANTHER" id="PTHR23220">
    <property type="entry name" value="INTEGRIN ALPHA"/>
    <property type="match status" value="1"/>
</dbReference>
<dbReference type="GO" id="GO:0007157">
    <property type="term" value="P:heterophilic cell-cell adhesion via plasma membrane cell adhesion molecules"/>
    <property type="evidence" value="ECO:0007669"/>
    <property type="project" value="UniProtKB-ARBA"/>
</dbReference>
<dbReference type="PRINTS" id="PR01185">
    <property type="entry name" value="INTEGRINA"/>
</dbReference>
<sequence length="421" mass="46622">QVFSQNLTNRPELISTKEGPASDDDSYLGYSVAVGDITGSGETGVAVGMPRGAGLFGKLVLFTWNLTNTQNITGSQMGAYFGYSVAVADIDGDGLDDLIVGAPLHSDWEDDKGRYETGRVYIIYQKERGMENKYRYFHTRDGKNSKSRFGLSVSGLGDINKDKFEDFAVGAPYDGPEGRGIVYIYHGSSTGVREEPSQVIPAEAVSSYLTTFGFSVSGGMDMDQNEYPDIVVGAYESDTAVYLRSRPVIIMDAKLTFSSESKTISLDEKECKLHDNTPVTCTSLNMCLEYSGIGVDKSLDFDIQYVLDSKKSKEPRMFFVSEEGRNVINQTLKLKKGSLFCKNMYVYMKPNVRDKLSPIEAELRYSLRKESPAVAARRRTQRSLSPILDENAPSTQRDSISIQKNCGKDNICIPDLKMNIK</sequence>
<dbReference type="SMART" id="SM00191">
    <property type="entry name" value="Int_alpha"/>
    <property type="match status" value="4"/>
</dbReference>
<feature type="non-terminal residue" evidence="14">
    <location>
        <position position="421"/>
    </location>
</feature>
<feature type="region of interest" description="Disordered" evidence="12">
    <location>
        <begin position="1"/>
        <end position="22"/>
    </location>
</feature>
<dbReference type="GO" id="GO:0007160">
    <property type="term" value="P:cell-matrix adhesion"/>
    <property type="evidence" value="ECO:0007669"/>
    <property type="project" value="TreeGrafter"/>
</dbReference>
<dbReference type="GO" id="GO:0009897">
    <property type="term" value="C:external side of plasma membrane"/>
    <property type="evidence" value="ECO:0007669"/>
    <property type="project" value="TreeGrafter"/>
</dbReference>
<evidence type="ECO:0000256" key="7">
    <source>
        <dbReference type="ARBA" id="ARBA00023136"/>
    </source>
</evidence>
<dbReference type="InterPro" id="IPR013649">
    <property type="entry name" value="Integrin_alpha_Ig-like_1"/>
</dbReference>
<comment type="similarity">
    <text evidence="2 11">Belongs to the integrin alpha chain family.</text>
</comment>
<protein>
    <recommendedName>
        <fullName evidence="13">Integrin alpha first immunoglubulin-like domain-containing protein</fullName>
    </recommendedName>
</protein>
<feature type="domain" description="Integrin alpha first immunoglubulin-like" evidence="13">
    <location>
        <begin position="245"/>
        <end position="405"/>
    </location>
</feature>
<feature type="repeat" description="FG-GAP" evidence="10">
    <location>
        <begin position="67"/>
        <end position="132"/>
    </location>
</feature>
<feature type="non-terminal residue" evidence="14">
    <location>
        <position position="1"/>
    </location>
</feature>
<evidence type="ECO:0000256" key="8">
    <source>
        <dbReference type="ARBA" id="ARBA00023170"/>
    </source>
</evidence>
<comment type="caution">
    <text evidence="14">The sequence shown here is derived from an EMBL/GenBank/DDBJ whole genome shotgun (WGS) entry which is preliminary data.</text>
</comment>
<dbReference type="InterPro" id="IPR000413">
    <property type="entry name" value="Integrin_alpha"/>
</dbReference>
<dbReference type="AlphaFoldDB" id="A0A8K0P3E8"/>
<keyword evidence="7" id="KW-0472">Membrane</keyword>
<evidence type="ECO:0000313" key="15">
    <source>
        <dbReference type="Proteomes" id="UP000792457"/>
    </source>
</evidence>
<keyword evidence="6 11" id="KW-0401">Integrin</keyword>
<keyword evidence="15" id="KW-1185">Reference proteome</keyword>
<dbReference type="SUPFAM" id="SSF69318">
    <property type="entry name" value="Integrin alpha N-terminal domain"/>
    <property type="match status" value="1"/>
</dbReference>
<dbReference type="InterPro" id="IPR013517">
    <property type="entry name" value="FG-GAP"/>
</dbReference>
<evidence type="ECO:0000259" key="13">
    <source>
        <dbReference type="Pfam" id="PF08441"/>
    </source>
</evidence>
<organism evidence="14 15">
    <name type="scientific">Ladona fulva</name>
    <name type="common">Scarce chaser dragonfly</name>
    <name type="synonym">Libellula fulva</name>
    <dbReference type="NCBI Taxonomy" id="123851"/>
    <lineage>
        <taxon>Eukaryota</taxon>
        <taxon>Metazoa</taxon>
        <taxon>Ecdysozoa</taxon>
        <taxon>Arthropoda</taxon>
        <taxon>Hexapoda</taxon>
        <taxon>Insecta</taxon>
        <taxon>Pterygota</taxon>
        <taxon>Palaeoptera</taxon>
        <taxon>Odonata</taxon>
        <taxon>Epiprocta</taxon>
        <taxon>Anisoptera</taxon>
        <taxon>Libelluloidea</taxon>
        <taxon>Libellulidae</taxon>
        <taxon>Ladona</taxon>
    </lineage>
</organism>
<dbReference type="GO" id="GO:0048513">
    <property type="term" value="P:animal organ development"/>
    <property type="evidence" value="ECO:0007669"/>
    <property type="project" value="UniProtKB-ARBA"/>
</dbReference>
<dbReference type="InterPro" id="IPR013519">
    <property type="entry name" value="Int_alpha_beta-p"/>
</dbReference>
<feature type="repeat" description="FG-GAP" evidence="10">
    <location>
        <begin position="198"/>
        <end position="260"/>
    </location>
</feature>
<evidence type="ECO:0000256" key="3">
    <source>
        <dbReference type="ARBA" id="ARBA00022729"/>
    </source>
</evidence>
<feature type="repeat" description="FG-GAP" evidence="10">
    <location>
        <begin position="14"/>
        <end position="66"/>
    </location>
</feature>
<accession>A0A8K0P3E8</accession>
<dbReference type="Gene3D" id="2.130.10.130">
    <property type="entry name" value="Integrin alpha, N-terminal"/>
    <property type="match status" value="1"/>
</dbReference>
<evidence type="ECO:0000256" key="1">
    <source>
        <dbReference type="ARBA" id="ARBA00004479"/>
    </source>
</evidence>
<evidence type="ECO:0000256" key="9">
    <source>
        <dbReference type="ARBA" id="ARBA00023180"/>
    </source>
</evidence>
<dbReference type="GO" id="GO:0008305">
    <property type="term" value="C:integrin complex"/>
    <property type="evidence" value="ECO:0007669"/>
    <property type="project" value="InterPro"/>
</dbReference>
<evidence type="ECO:0000256" key="5">
    <source>
        <dbReference type="ARBA" id="ARBA00022889"/>
    </source>
</evidence>
<dbReference type="InterPro" id="IPR028994">
    <property type="entry name" value="Integrin_alpha_N"/>
</dbReference>
<dbReference type="Proteomes" id="UP000792457">
    <property type="component" value="Unassembled WGS sequence"/>
</dbReference>
<proteinExistence type="inferred from homology"/>
<dbReference type="GO" id="GO:0005178">
    <property type="term" value="F:integrin binding"/>
    <property type="evidence" value="ECO:0007669"/>
    <property type="project" value="TreeGrafter"/>
</dbReference>
<evidence type="ECO:0000256" key="2">
    <source>
        <dbReference type="ARBA" id="ARBA00008054"/>
    </source>
</evidence>
<dbReference type="PROSITE" id="PS51470">
    <property type="entry name" value="FG_GAP"/>
    <property type="match status" value="4"/>
</dbReference>
<evidence type="ECO:0000256" key="11">
    <source>
        <dbReference type="RuleBase" id="RU003762"/>
    </source>
</evidence>
<dbReference type="InterPro" id="IPR032695">
    <property type="entry name" value="Integrin_dom_sf"/>
</dbReference>
<evidence type="ECO:0000256" key="4">
    <source>
        <dbReference type="ARBA" id="ARBA00022737"/>
    </source>
</evidence>
<dbReference type="Pfam" id="PF01839">
    <property type="entry name" value="FG-GAP"/>
    <property type="match status" value="2"/>
</dbReference>
<evidence type="ECO:0000256" key="12">
    <source>
        <dbReference type="SAM" id="MobiDB-lite"/>
    </source>
</evidence>
<keyword evidence="3" id="KW-0732">Signal</keyword>
<dbReference type="SUPFAM" id="SSF69179">
    <property type="entry name" value="Integrin domains"/>
    <property type="match status" value="1"/>
</dbReference>
<dbReference type="PANTHER" id="PTHR23220:SF133">
    <property type="entry name" value="INTEGRIN ALPHA-PS2"/>
    <property type="match status" value="1"/>
</dbReference>
<feature type="region of interest" description="Disordered" evidence="12">
    <location>
        <begin position="376"/>
        <end position="399"/>
    </location>
</feature>
<evidence type="ECO:0000256" key="10">
    <source>
        <dbReference type="PROSITE-ProRule" id="PRU00803"/>
    </source>
</evidence>
<dbReference type="OrthoDB" id="5317514at2759"/>
<comment type="subcellular location">
    <subcellularLocation>
        <location evidence="1 11">Membrane</location>
        <topology evidence="1 11">Single-pass type I membrane protein</topology>
    </subcellularLocation>
</comment>
<dbReference type="EMBL" id="KZ308811">
    <property type="protein sequence ID" value="KAG8234425.1"/>
    <property type="molecule type" value="Genomic_DNA"/>
</dbReference>
<reference evidence="14" key="2">
    <citation type="submission" date="2017-10" db="EMBL/GenBank/DDBJ databases">
        <title>Ladona fulva Genome sequencing and assembly.</title>
        <authorList>
            <person name="Murali S."/>
            <person name="Richards S."/>
            <person name="Bandaranaike D."/>
            <person name="Bellair M."/>
            <person name="Blankenburg K."/>
            <person name="Chao H."/>
            <person name="Dinh H."/>
            <person name="Doddapaneni H."/>
            <person name="Dugan-Rocha S."/>
            <person name="Elkadiri S."/>
            <person name="Gnanaolivu R."/>
            <person name="Hernandez B."/>
            <person name="Skinner E."/>
            <person name="Javaid M."/>
            <person name="Lee S."/>
            <person name="Li M."/>
            <person name="Ming W."/>
            <person name="Munidasa M."/>
            <person name="Muniz J."/>
            <person name="Nguyen L."/>
            <person name="Hughes D."/>
            <person name="Osuji N."/>
            <person name="Pu L.-L."/>
            <person name="Puazo M."/>
            <person name="Qu C."/>
            <person name="Quiroz J."/>
            <person name="Raj R."/>
            <person name="Weissenberger G."/>
            <person name="Xin Y."/>
            <person name="Zou X."/>
            <person name="Han Y."/>
            <person name="Worley K."/>
            <person name="Muzny D."/>
            <person name="Gibbs R."/>
        </authorList>
    </citation>
    <scope>NUCLEOTIDE SEQUENCE</scope>
    <source>
        <strain evidence="14">Sampled in the wild</strain>
    </source>
</reference>
<dbReference type="Gene3D" id="2.60.40.1460">
    <property type="entry name" value="Integrin domains. Chain A, domain 2"/>
    <property type="match status" value="1"/>
</dbReference>
<dbReference type="GO" id="GO:0007229">
    <property type="term" value="P:integrin-mediated signaling pathway"/>
    <property type="evidence" value="ECO:0007669"/>
    <property type="project" value="UniProtKB-KW"/>
</dbReference>
<feature type="repeat" description="FG-GAP" evidence="10">
    <location>
        <begin position="135"/>
        <end position="194"/>
    </location>
</feature>
<keyword evidence="9" id="KW-0325">Glycoprotein</keyword>
<evidence type="ECO:0000313" key="14">
    <source>
        <dbReference type="EMBL" id="KAG8234425.1"/>
    </source>
</evidence>
<keyword evidence="5 11" id="KW-0130">Cell adhesion</keyword>
<gene>
    <name evidence="14" type="ORF">J437_LFUL012569</name>
</gene>
<keyword evidence="4" id="KW-0677">Repeat</keyword>
<dbReference type="GO" id="GO:0033627">
    <property type="term" value="P:cell adhesion mediated by integrin"/>
    <property type="evidence" value="ECO:0007669"/>
    <property type="project" value="TreeGrafter"/>
</dbReference>
<evidence type="ECO:0000256" key="6">
    <source>
        <dbReference type="ARBA" id="ARBA00023037"/>
    </source>
</evidence>
<dbReference type="Pfam" id="PF08441">
    <property type="entry name" value="Integrin_A_Ig_1"/>
    <property type="match status" value="1"/>
</dbReference>